<dbReference type="EMBL" id="CP039865">
    <property type="protein sequence ID" value="QCK88237.1"/>
    <property type="molecule type" value="Genomic_DNA"/>
</dbReference>
<dbReference type="OrthoDB" id="9812555at2"/>
<evidence type="ECO:0000256" key="3">
    <source>
        <dbReference type="ARBA" id="ARBA00006743"/>
    </source>
</evidence>
<keyword evidence="5 12" id="KW-0285">Flavoprotein</keyword>
<evidence type="ECO:0000256" key="4">
    <source>
        <dbReference type="ARBA" id="ARBA00022605"/>
    </source>
</evidence>
<evidence type="ECO:0000256" key="7">
    <source>
        <dbReference type="ARBA" id="ARBA00023002"/>
    </source>
</evidence>
<dbReference type="GO" id="GO:0071949">
    <property type="term" value="F:FAD binding"/>
    <property type="evidence" value="ECO:0007669"/>
    <property type="project" value="TreeGrafter"/>
</dbReference>
<comment type="similarity">
    <text evidence="3 12">Belongs to the methylenetetrahydrofolate reductase family.</text>
</comment>
<dbReference type="GO" id="GO:0009086">
    <property type="term" value="P:methionine biosynthetic process"/>
    <property type="evidence" value="ECO:0007669"/>
    <property type="project" value="UniProtKB-KW"/>
</dbReference>
<dbReference type="InterPro" id="IPR003171">
    <property type="entry name" value="Mehydrof_redctse-like"/>
</dbReference>
<evidence type="ECO:0000256" key="1">
    <source>
        <dbReference type="ARBA" id="ARBA00001974"/>
    </source>
</evidence>
<dbReference type="RefSeq" id="WP_137101565.1">
    <property type="nucleotide sequence ID" value="NZ_CP039865.1"/>
</dbReference>
<comment type="catalytic activity">
    <reaction evidence="11">
        <text>(6S)-5-methyl-5,6,7,8-tetrahydrofolate + NAD(+) = (6R)-5,10-methylene-5,6,7,8-tetrahydrofolate + NADH + H(+)</text>
        <dbReference type="Rhea" id="RHEA:19821"/>
        <dbReference type="ChEBI" id="CHEBI:15378"/>
        <dbReference type="ChEBI" id="CHEBI:15636"/>
        <dbReference type="ChEBI" id="CHEBI:18608"/>
        <dbReference type="ChEBI" id="CHEBI:57540"/>
        <dbReference type="ChEBI" id="CHEBI:57945"/>
        <dbReference type="EC" id="1.5.1.54"/>
    </reaction>
    <physiologicalReaction direction="right-to-left" evidence="11">
        <dbReference type="Rhea" id="RHEA:19823"/>
    </physiologicalReaction>
</comment>
<evidence type="ECO:0000256" key="11">
    <source>
        <dbReference type="ARBA" id="ARBA00048628"/>
    </source>
</evidence>
<name>A0A4D7QT33_9HYPH</name>
<evidence type="ECO:0000256" key="8">
    <source>
        <dbReference type="ARBA" id="ARBA00023027"/>
    </source>
</evidence>
<gene>
    <name evidence="13" type="primary">metF</name>
    <name evidence="13" type="ORF">E8L99_21980</name>
</gene>
<protein>
    <recommendedName>
        <fullName evidence="12">Methylenetetrahydrofolate reductase</fullName>
        <ecNumber evidence="12">1.5.1.54</ecNumber>
    </recommendedName>
</protein>
<keyword evidence="8" id="KW-0520">NAD</keyword>
<evidence type="ECO:0000256" key="6">
    <source>
        <dbReference type="ARBA" id="ARBA00022827"/>
    </source>
</evidence>
<dbReference type="Gene3D" id="3.20.20.220">
    <property type="match status" value="1"/>
</dbReference>
<dbReference type="EC" id="1.5.1.54" evidence="12"/>
<dbReference type="PANTHER" id="PTHR45754">
    <property type="entry name" value="METHYLENETETRAHYDROFOLATE REDUCTASE"/>
    <property type="match status" value="1"/>
</dbReference>
<evidence type="ECO:0000313" key="14">
    <source>
        <dbReference type="Proteomes" id="UP000298588"/>
    </source>
</evidence>
<dbReference type="UniPathway" id="UPA00193"/>
<dbReference type="KEGG" id="paqt:E8L99_21980"/>
<keyword evidence="4" id="KW-0028">Amino-acid biosynthesis</keyword>
<dbReference type="CDD" id="cd00537">
    <property type="entry name" value="MTHFR"/>
    <property type="match status" value="1"/>
</dbReference>
<evidence type="ECO:0000256" key="10">
    <source>
        <dbReference type="ARBA" id="ARBA00034478"/>
    </source>
</evidence>
<dbReference type="PANTHER" id="PTHR45754:SF3">
    <property type="entry name" value="METHYLENETETRAHYDROFOLATE REDUCTASE (NADPH)"/>
    <property type="match status" value="1"/>
</dbReference>
<evidence type="ECO:0000313" key="13">
    <source>
        <dbReference type="EMBL" id="QCK88237.1"/>
    </source>
</evidence>
<dbReference type="AlphaFoldDB" id="A0A4D7QT33"/>
<keyword evidence="14" id="KW-1185">Reference proteome</keyword>
<evidence type="ECO:0000256" key="9">
    <source>
        <dbReference type="ARBA" id="ARBA00023167"/>
    </source>
</evidence>
<comment type="pathway">
    <text evidence="2 12">One-carbon metabolism; tetrahydrofolate interconversion.</text>
</comment>
<evidence type="ECO:0000256" key="5">
    <source>
        <dbReference type="ARBA" id="ARBA00022630"/>
    </source>
</evidence>
<dbReference type="InterPro" id="IPR029041">
    <property type="entry name" value="FAD-linked_oxidoreductase-like"/>
</dbReference>
<reference evidence="13 14" key="1">
    <citation type="submission" date="2019-04" db="EMBL/GenBank/DDBJ databases">
        <title>Phreatobacter aquaticus sp. nov.</title>
        <authorList>
            <person name="Choi A."/>
            <person name="Baek K."/>
        </authorList>
    </citation>
    <scope>NUCLEOTIDE SEQUENCE [LARGE SCALE GENOMIC DNA]</scope>
    <source>
        <strain evidence="13 14">NMCR1094</strain>
    </source>
</reference>
<dbReference type="GO" id="GO:0106312">
    <property type="term" value="F:methylenetetrahydrofolate reductase (NADH) activity"/>
    <property type="evidence" value="ECO:0007669"/>
    <property type="project" value="UniProtKB-EC"/>
</dbReference>
<proteinExistence type="inferred from homology"/>
<organism evidence="13 14">
    <name type="scientific">Phreatobacter aquaticus</name>
    <dbReference type="NCBI Taxonomy" id="2570229"/>
    <lineage>
        <taxon>Bacteria</taxon>
        <taxon>Pseudomonadati</taxon>
        <taxon>Pseudomonadota</taxon>
        <taxon>Alphaproteobacteria</taxon>
        <taxon>Hyphomicrobiales</taxon>
        <taxon>Phreatobacteraceae</taxon>
        <taxon>Phreatobacter</taxon>
    </lineage>
</organism>
<dbReference type="GO" id="GO:0035999">
    <property type="term" value="P:tetrahydrofolate interconversion"/>
    <property type="evidence" value="ECO:0007669"/>
    <property type="project" value="UniProtKB-UniPathway"/>
</dbReference>
<comment type="pathway">
    <text evidence="10">Amino-acid biosynthesis; L-methionine biosynthesis via de novo pathway.</text>
</comment>
<evidence type="ECO:0000256" key="2">
    <source>
        <dbReference type="ARBA" id="ARBA00004777"/>
    </source>
</evidence>
<dbReference type="Proteomes" id="UP000298588">
    <property type="component" value="Chromosome"/>
</dbReference>
<keyword evidence="9" id="KW-0486">Methionine biosynthesis</keyword>
<keyword evidence="7 12" id="KW-0560">Oxidoreductase</keyword>
<sequence length="305" mass="33236">MSSSAYRPSRYVSASRLKVSFEFFPPKNEEMEQTLWESVERLAPLNPSFVSVTYGAGGSTRERTHATVSRIVKETALKPAAHLTCVAATKDQVNEVIRDYWAAGVRHIVALRGDPVGGVGTAYTSHPGGYEGSPELIAGIKAIGDFEVSVSAYPEMHPESGSVERDIEMLKRKVDAGATRAITQFFFDNDLYLRYLDRVRAAGINIPIVPGIVPVQNFKQTAGFAARTGASIPDWLAKRFEGLENDPATRKLIAASVAAEQALDLVDRGITEFHFYTMNRADLVYAVCHLLGMRPEAAAAKAEAA</sequence>
<comment type="cofactor">
    <cofactor evidence="1 12">
        <name>FAD</name>
        <dbReference type="ChEBI" id="CHEBI:57692"/>
    </cofactor>
</comment>
<keyword evidence="6 12" id="KW-0274">FAD</keyword>
<accession>A0A4D7QT33</accession>
<dbReference type="NCBIfam" id="TIGR00676">
    <property type="entry name" value="fadh2"/>
    <property type="match status" value="1"/>
</dbReference>
<dbReference type="SUPFAM" id="SSF51730">
    <property type="entry name" value="FAD-linked oxidoreductase"/>
    <property type="match status" value="1"/>
</dbReference>
<dbReference type="Pfam" id="PF02219">
    <property type="entry name" value="MTHFR"/>
    <property type="match status" value="1"/>
</dbReference>
<dbReference type="InterPro" id="IPR004620">
    <property type="entry name" value="MTHF_reductase_bac"/>
</dbReference>
<evidence type="ECO:0000256" key="12">
    <source>
        <dbReference type="RuleBase" id="RU003862"/>
    </source>
</evidence>
<dbReference type="GO" id="GO:0005829">
    <property type="term" value="C:cytosol"/>
    <property type="evidence" value="ECO:0007669"/>
    <property type="project" value="InterPro"/>
</dbReference>